<dbReference type="GO" id="GO:0015171">
    <property type="term" value="F:amino acid transmembrane transporter activity"/>
    <property type="evidence" value="ECO:0007669"/>
    <property type="project" value="TreeGrafter"/>
</dbReference>
<dbReference type="EMBL" id="CP004353">
    <property type="protein sequence ID" value="AHI23341.1"/>
    <property type="molecule type" value="Genomic_DNA"/>
</dbReference>
<dbReference type="GO" id="GO:0005886">
    <property type="term" value="C:plasma membrane"/>
    <property type="evidence" value="ECO:0007669"/>
    <property type="project" value="UniProtKB-SubCell"/>
</dbReference>
<evidence type="ECO:0000256" key="5">
    <source>
        <dbReference type="ARBA" id="ARBA00023136"/>
    </source>
</evidence>
<dbReference type="HOGENOM" id="CLU_079569_0_1_11"/>
<dbReference type="Pfam" id="PF01810">
    <property type="entry name" value="LysE"/>
    <property type="match status" value="1"/>
</dbReference>
<dbReference type="InterPro" id="IPR001123">
    <property type="entry name" value="LeuE-type"/>
</dbReference>
<accession>W5Y239</accession>
<dbReference type="RefSeq" id="WP_025253351.1">
    <property type="nucleotide sequence ID" value="NZ_CP004353.1"/>
</dbReference>
<evidence type="ECO:0000313" key="8">
    <source>
        <dbReference type="Proteomes" id="UP000019222"/>
    </source>
</evidence>
<dbReference type="PANTHER" id="PTHR30086">
    <property type="entry name" value="ARGININE EXPORTER PROTEIN ARGO"/>
    <property type="match status" value="1"/>
</dbReference>
<name>W5Y239_9CORY</name>
<keyword evidence="8" id="KW-1185">Reference proteome</keyword>
<feature type="transmembrane region" description="Helical" evidence="6">
    <location>
        <begin position="69"/>
        <end position="87"/>
    </location>
</feature>
<feature type="transmembrane region" description="Helical" evidence="6">
    <location>
        <begin position="6"/>
        <end position="26"/>
    </location>
</feature>
<dbReference type="Proteomes" id="UP000019222">
    <property type="component" value="Chromosome"/>
</dbReference>
<evidence type="ECO:0000256" key="2">
    <source>
        <dbReference type="ARBA" id="ARBA00022475"/>
    </source>
</evidence>
<dbReference type="KEGG" id="cvt:B843_09780"/>
<feature type="transmembrane region" description="Helical" evidence="6">
    <location>
        <begin position="130"/>
        <end position="149"/>
    </location>
</feature>
<keyword evidence="4 6" id="KW-1133">Transmembrane helix</keyword>
<dbReference type="eggNOG" id="COG1280">
    <property type="taxonomic scope" value="Bacteria"/>
</dbReference>
<reference evidence="7 8" key="1">
    <citation type="submission" date="2013-02" db="EMBL/GenBank/DDBJ databases">
        <title>The complete genome sequence of Corynebacterium vitaeruminis DSM 20294.</title>
        <authorList>
            <person name="Ruckert C."/>
            <person name="Albersmeier A."/>
            <person name="Kalinowski J."/>
        </authorList>
    </citation>
    <scope>NUCLEOTIDE SEQUENCE [LARGE SCALE GENOMIC DNA]</scope>
    <source>
        <strain evidence="8">ATCC 10234</strain>
    </source>
</reference>
<sequence length="213" mass="22294">MGVSQLLALMGINLLGMMTPGPDIFLVTRLATRSRRHALAAVFGIATGLFVWVSLTVMGAAALLTAYPALLGAIQVAGGGWIFYMGVRMLQAARAQWGQPVAGADAVDVLGTPATCYRHGLATNLSNPKVVIYLSAIIAPMLPASPSVLTGVEVVAAMVASNIFGFGLLSLSISTERLRSRFLAMSQWIDLAAGVFFLVAGTLLVLSGVREFV</sequence>
<evidence type="ECO:0000256" key="3">
    <source>
        <dbReference type="ARBA" id="ARBA00022692"/>
    </source>
</evidence>
<dbReference type="STRING" id="1224164.B843_09780"/>
<organism evidence="7 8">
    <name type="scientific">Corynebacterium vitaeruminis DSM 20294</name>
    <dbReference type="NCBI Taxonomy" id="1224164"/>
    <lineage>
        <taxon>Bacteria</taxon>
        <taxon>Bacillati</taxon>
        <taxon>Actinomycetota</taxon>
        <taxon>Actinomycetes</taxon>
        <taxon>Mycobacteriales</taxon>
        <taxon>Corynebacteriaceae</taxon>
        <taxon>Corynebacterium</taxon>
    </lineage>
</organism>
<dbReference type="AlphaFoldDB" id="W5Y239"/>
<dbReference type="PANTHER" id="PTHR30086:SF20">
    <property type="entry name" value="ARGININE EXPORTER PROTEIN ARGO-RELATED"/>
    <property type="match status" value="1"/>
</dbReference>
<evidence type="ECO:0000256" key="4">
    <source>
        <dbReference type="ARBA" id="ARBA00022989"/>
    </source>
</evidence>
<evidence type="ECO:0000256" key="6">
    <source>
        <dbReference type="SAM" id="Phobius"/>
    </source>
</evidence>
<feature type="transmembrane region" description="Helical" evidence="6">
    <location>
        <begin position="38"/>
        <end position="63"/>
    </location>
</feature>
<keyword evidence="2" id="KW-1003">Cell membrane</keyword>
<feature type="transmembrane region" description="Helical" evidence="6">
    <location>
        <begin position="155"/>
        <end position="176"/>
    </location>
</feature>
<keyword evidence="3 6" id="KW-0812">Transmembrane</keyword>
<evidence type="ECO:0000313" key="7">
    <source>
        <dbReference type="EMBL" id="AHI23341.1"/>
    </source>
</evidence>
<feature type="transmembrane region" description="Helical" evidence="6">
    <location>
        <begin position="188"/>
        <end position="209"/>
    </location>
</feature>
<gene>
    <name evidence="7" type="ORF">B843_09780</name>
</gene>
<protein>
    <submittedName>
        <fullName evidence="7">Threonine efflux protein</fullName>
    </submittedName>
</protein>
<proteinExistence type="predicted"/>
<dbReference type="PATRIC" id="fig|1224164.3.peg.1976"/>
<comment type="subcellular location">
    <subcellularLocation>
        <location evidence="1">Cell membrane</location>
        <topology evidence="1">Multi-pass membrane protein</topology>
    </subcellularLocation>
</comment>
<evidence type="ECO:0000256" key="1">
    <source>
        <dbReference type="ARBA" id="ARBA00004651"/>
    </source>
</evidence>
<keyword evidence="5 6" id="KW-0472">Membrane</keyword>